<protein>
    <submittedName>
        <fullName evidence="1">Uncharacterized protein</fullName>
    </submittedName>
</protein>
<evidence type="ECO:0000313" key="1">
    <source>
        <dbReference type="EMBL" id="VEL42897.1"/>
    </source>
</evidence>
<comment type="caution">
    <text evidence="1">The sequence shown here is derived from an EMBL/GenBank/DDBJ whole genome shotgun (WGS) entry which is preliminary data.</text>
</comment>
<reference evidence="1" key="1">
    <citation type="submission" date="2018-11" db="EMBL/GenBank/DDBJ databases">
        <authorList>
            <consortium name="Pathogen Informatics"/>
        </authorList>
    </citation>
    <scope>NUCLEOTIDE SEQUENCE</scope>
</reference>
<dbReference type="Proteomes" id="UP000784294">
    <property type="component" value="Unassembled WGS sequence"/>
</dbReference>
<dbReference type="AlphaFoldDB" id="A0A448XRA3"/>
<organism evidence="1 2">
    <name type="scientific">Protopolystoma xenopodis</name>
    <dbReference type="NCBI Taxonomy" id="117903"/>
    <lineage>
        <taxon>Eukaryota</taxon>
        <taxon>Metazoa</taxon>
        <taxon>Spiralia</taxon>
        <taxon>Lophotrochozoa</taxon>
        <taxon>Platyhelminthes</taxon>
        <taxon>Monogenea</taxon>
        <taxon>Polyopisthocotylea</taxon>
        <taxon>Polystomatidea</taxon>
        <taxon>Polystomatidae</taxon>
        <taxon>Protopolystoma</taxon>
    </lineage>
</organism>
<keyword evidence="2" id="KW-1185">Reference proteome</keyword>
<accession>A0A448XRA3</accession>
<gene>
    <name evidence="1" type="ORF">PXEA_LOCUS36337</name>
</gene>
<proteinExistence type="predicted"/>
<dbReference type="EMBL" id="CAAALY010277379">
    <property type="protein sequence ID" value="VEL42897.1"/>
    <property type="molecule type" value="Genomic_DNA"/>
</dbReference>
<evidence type="ECO:0000313" key="2">
    <source>
        <dbReference type="Proteomes" id="UP000784294"/>
    </source>
</evidence>
<name>A0A448XRA3_9PLAT</name>
<sequence>MFTPALISAPLSSFEQPTIREVHVVITTRPLAHVVHPSHALANLSVVNLEEPWNPVSGRSSGDSGDGKAFTVSLLRSFDRPQQSSGEFESSKSSVSSTRLLLTLLPALSARVSCFAHFLCKSISQFDKDNAYLNMPKRHGRSESRVFLLAVRTQIGGPPSSRSRCRGIDLPSVVGGKFLHSGCNSHSKWPKYRGVRLPDLAQ</sequence>